<evidence type="ECO:0000256" key="2">
    <source>
        <dbReference type="ARBA" id="ARBA00022723"/>
    </source>
</evidence>
<evidence type="ECO:0000256" key="3">
    <source>
        <dbReference type="ARBA" id="ARBA00022801"/>
    </source>
</evidence>
<dbReference type="Pfam" id="PF08439">
    <property type="entry name" value="Peptidase_M3_N"/>
    <property type="match status" value="1"/>
</dbReference>
<accession>A0ABR9RBE2</accession>
<keyword evidence="1 6" id="KW-0645">Protease</keyword>
<dbReference type="RefSeq" id="WP_193537647.1">
    <property type="nucleotide sequence ID" value="NZ_JADCKF010000006.1"/>
</dbReference>
<proteinExistence type="inferred from homology"/>
<dbReference type="InterPro" id="IPR013647">
    <property type="entry name" value="OligopepF_N_dom"/>
</dbReference>
<keyword evidence="3 6" id="KW-0378">Hydrolase</keyword>
<sequence>MPDHKTIPLRSEIPEAYTWNTADLYPTDDAWHTDAQLLRTQIDTLGSYAGRLGSGADTLYDYVTLEQEAGERLSKLLDYAQRKSDEDTRVDTYQAMVGKAMSLYVDFLRATAFETPEVLSIPEEQLEAFYAQKPELTLYRRYFHNIQRRRAHTLSDAEERLLAAAGDMAQAPDDIFSKLTDADLTFPPAVDSQGVQHPLSNASYTLLMASEDRALRKSAFEGLYASYGGMKNTLAATLSSQVKQLQFFATARKYPSALSASLDANHVPESVYHTLIRTVRANLDKMHRYVRLRRKLLGVDELHMYDVYAPMVSGGVTAFPYDQAKETVYQAMAPLGEEYQSILREALDHRWIDVYENVGKRSGGYMSGAMVHPYILLNYQDDLDSMFTLAHELGHAVHSYRSNRDQPTVYRDYVIFVAEVASTCNEALLMEHLLARTSDKRSRAVLINHFLEQFKSTLYRQTMFAEFELRMGELAAQGETLTADLLCREYKALNEAYFGPDMVSDDAIALEWSRIPHFYYNYYAFQYATGYSAAIALSRRILSGGPQAVEDYLHFLSGGCSQDPIDLLKGAGVDMTSPQPIQSALDLFDQLLDEMESLMEA</sequence>
<keyword evidence="10" id="KW-1185">Reference proteome</keyword>
<dbReference type="Gene3D" id="1.20.140.70">
    <property type="entry name" value="Oligopeptidase f, N-terminal domain"/>
    <property type="match status" value="1"/>
</dbReference>
<dbReference type="InterPro" id="IPR042088">
    <property type="entry name" value="OligoPept_F_C"/>
</dbReference>
<gene>
    <name evidence="9" type="primary">pepF</name>
    <name evidence="9" type="ORF">INF37_08320</name>
</gene>
<evidence type="ECO:0000313" key="10">
    <source>
        <dbReference type="Proteomes" id="UP000806211"/>
    </source>
</evidence>
<evidence type="ECO:0000313" key="9">
    <source>
        <dbReference type="EMBL" id="MBE5056001.1"/>
    </source>
</evidence>
<dbReference type="EMBL" id="JADCKF010000006">
    <property type="protein sequence ID" value="MBE5056001.1"/>
    <property type="molecule type" value="Genomic_DNA"/>
</dbReference>
<evidence type="ECO:0000256" key="5">
    <source>
        <dbReference type="ARBA" id="ARBA00023049"/>
    </source>
</evidence>
<comment type="similarity">
    <text evidence="6">Belongs to the peptidase M3B family.</text>
</comment>
<evidence type="ECO:0000256" key="1">
    <source>
        <dbReference type="ARBA" id="ARBA00022670"/>
    </source>
</evidence>
<dbReference type="CDD" id="cd09608">
    <property type="entry name" value="M3B_PepF"/>
    <property type="match status" value="1"/>
</dbReference>
<keyword evidence="2 6" id="KW-0479">Metal-binding</keyword>
<evidence type="ECO:0000256" key="6">
    <source>
        <dbReference type="RuleBase" id="RU368091"/>
    </source>
</evidence>
<evidence type="ECO:0000256" key="4">
    <source>
        <dbReference type="ARBA" id="ARBA00022833"/>
    </source>
</evidence>
<reference evidence="9 10" key="1">
    <citation type="submission" date="2020-10" db="EMBL/GenBank/DDBJ databases">
        <title>ChiBAC.</title>
        <authorList>
            <person name="Zenner C."/>
            <person name="Hitch T.C.A."/>
            <person name="Clavel T."/>
        </authorList>
    </citation>
    <scope>NUCLEOTIDE SEQUENCE [LARGE SCALE GENOMIC DNA]</scope>
    <source>
        <strain evidence="9 10">DSM 107456</strain>
    </source>
</reference>
<comment type="caution">
    <text evidence="9">The sequence shown here is derived from an EMBL/GenBank/DDBJ whole genome shotgun (WGS) entry which is preliminary data.</text>
</comment>
<comment type="function">
    <text evidence="6">Has oligopeptidase activity and degrades a variety of small bioactive peptides.</text>
</comment>
<dbReference type="Pfam" id="PF01432">
    <property type="entry name" value="Peptidase_M3"/>
    <property type="match status" value="1"/>
</dbReference>
<keyword evidence="5 6" id="KW-0482">Metalloprotease</keyword>
<name>A0ABR9RBE2_9FIRM</name>
<dbReference type="Gene3D" id="1.10.287.830">
    <property type="entry name" value="putative peptidase helix hairpin domain like"/>
    <property type="match status" value="1"/>
</dbReference>
<dbReference type="InterPro" id="IPR004438">
    <property type="entry name" value="Peptidase_M3B"/>
</dbReference>
<organism evidence="9 10">
    <name type="scientific">Pseudoflavonifractor gallinarum</name>
    <dbReference type="NCBI Taxonomy" id="2779352"/>
    <lineage>
        <taxon>Bacteria</taxon>
        <taxon>Bacillati</taxon>
        <taxon>Bacillota</taxon>
        <taxon>Clostridia</taxon>
        <taxon>Eubacteriales</taxon>
        <taxon>Oscillospiraceae</taxon>
        <taxon>Pseudoflavonifractor</taxon>
    </lineage>
</organism>
<evidence type="ECO:0000259" key="7">
    <source>
        <dbReference type="Pfam" id="PF01432"/>
    </source>
</evidence>
<dbReference type="SUPFAM" id="SSF55486">
    <property type="entry name" value="Metalloproteases ('zincins'), catalytic domain"/>
    <property type="match status" value="1"/>
</dbReference>
<dbReference type="Gene3D" id="1.10.1370.20">
    <property type="entry name" value="Oligoendopeptidase f, C-terminal domain"/>
    <property type="match status" value="1"/>
</dbReference>
<dbReference type="NCBIfam" id="TIGR00181">
    <property type="entry name" value="pepF"/>
    <property type="match status" value="1"/>
</dbReference>
<feature type="domain" description="Peptidase M3A/M3B catalytic" evidence="7">
    <location>
        <begin position="206"/>
        <end position="586"/>
    </location>
</feature>
<feature type="domain" description="Oligopeptidase F N-terminal" evidence="8">
    <location>
        <begin position="117"/>
        <end position="186"/>
    </location>
</feature>
<keyword evidence="4 6" id="KW-0862">Zinc</keyword>
<dbReference type="EC" id="3.4.24.-" evidence="6"/>
<evidence type="ECO:0000259" key="8">
    <source>
        <dbReference type="Pfam" id="PF08439"/>
    </source>
</evidence>
<comment type="cofactor">
    <cofactor evidence="6">
        <name>Zn(2+)</name>
        <dbReference type="ChEBI" id="CHEBI:29105"/>
    </cofactor>
    <text evidence="6">Binds 1 zinc ion.</text>
</comment>
<dbReference type="Proteomes" id="UP000806211">
    <property type="component" value="Unassembled WGS sequence"/>
</dbReference>
<protein>
    <recommendedName>
        <fullName evidence="6">Oligopeptidase F</fullName>
        <ecNumber evidence="6">3.4.24.-</ecNumber>
    </recommendedName>
</protein>
<dbReference type="InterPro" id="IPR001567">
    <property type="entry name" value="Pept_M3A_M3B_dom"/>
</dbReference>